<dbReference type="InterPro" id="IPR036259">
    <property type="entry name" value="MFS_trans_sf"/>
</dbReference>
<dbReference type="EMBL" id="JALGBI010000003">
    <property type="protein sequence ID" value="MCJ0765509.1"/>
    <property type="molecule type" value="Genomic_DNA"/>
</dbReference>
<dbReference type="PROSITE" id="PS50850">
    <property type="entry name" value="MFS"/>
    <property type="match status" value="1"/>
</dbReference>
<feature type="transmembrane region" description="Helical" evidence="7">
    <location>
        <begin position="297"/>
        <end position="315"/>
    </location>
</feature>
<dbReference type="SUPFAM" id="SSF103473">
    <property type="entry name" value="MFS general substrate transporter"/>
    <property type="match status" value="1"/>
</dbReference>
<dbReference type="GO" id="GO:0022857">
    <property type="term" value="F:transmembrane transporter activity"/>
    <property type="evidence" value="ECO:0007669"/>
    <property type="project" value="InterPro"/>
</dbReference>
<dbReference type="Proteomes" id="UP001139447">
    <property type="component" value="Unassembled WGS sequence"/>
</dbReference>
<evidence type="ECO:0000256" key="6">
    <source>
        <dbReference type="ARBA" id="ARBA00023136"/>
    </source>
</evidence>
<keyword evidence="5 7" id="KW-1133">Transmembrane helix</keyword>
<keyword evidence="3" id="KW-1003">Cell membrane</keyword>
<dbReference type="RefSeq" id="WP_243308991.1">
    <property type="nucleotide sequence ID" value="NZ_JALGBI010000003.1"/>
</dbReference>
<dbReference type="Gene3D" id="1.20.1250.20">
    <property type="entry name" value="MFS general substrate transporter like domains"/>
    <property type="match status" value="1"/>
</dbReference>
<dbReference type="PANTHER" id="PTHR23513:SF11">
    <property type="entry name" value="STAPHYLOFERRIN A TRANSPORTER"/>
    <property type="match status" value="1"/>
</dbReference>
<evidence type="ECO:0000313" key="9">
    <source>
        <dbReference type="EMBL" id="MCJ0765509.1"/>
    </source>
</evidence>
<feature type="transmembrane region" description="Helical" evidence="7">
    <location>
        <begin position="234"/>
        <end position="255"/>
    </location>
</feature>
<keyword evidence="4 7" id="KW-0812">Transmembrane</keyword>
<proteinExistence type="predicted"/>
<dbReference type="AlphaFoldDB" id="A0A9X1W0E8"/>
<feature type="transmembrane region" description="Helical" evidence="7">
    <location>
        <begin position="82"/>
        <end position="105"/>
    </location>
</feature>
<accession>A0A9X1W0E8</accession>
<comment type="subcellular location">
    <subcellularLocation>
        <location evidence="1">Cell membrane</location>
        <topology evidence="1">Multi-pass membrane protein</topology>
    </subcellularLocation>
</comment>
<evidence type="ECO:0000256" key="4">
    <source>
        <dbReference type="ARBA" id="ARBA00022692"/>
    </source>
</evidence>
<evidence type="ECO:0000256" key="5">
    <source>
        <dbReference type="ARBA" id="ARBA00022989"/>
    </source>
</evidence>
<organism evidence="9 10">
    <name type="scientific">Variovorax terrae</name>
    <dbReference type="NCBI Taxonomy" id="2923278"/>
    <lineage>
        <taxon>Bacteria</taxon>
        <taxon>Pseudomonadati</taxon>
        <taxon>Pseudomonadota</taxon>
        <taxon>Betaproteobacteria</taxon>
        <taxon>Burkholderiales</taxon>
        <taxon>Comamonadaceae</taxon>
        <taxon>Variovorax</taxon>
    </lineage>
</organism>
<feature type="transmembrane region" description="Helical" evidence="7">
    <location>
        <begin position="49"/>
        <end position="70"/>
    </location>
</feature>
<keyword evidence="2" id="KW-0813">Transport</keyword>
<feature type="domain" description="Major facilitator superfamily (MFS) profile" evidence="8">
    <location>
        <begin position="1"/>
        <end position="408"/>
    </location>
</feature>
<dbReference type="InterPro" id="IPR010290">
    <property type="entry name" value="TM_effector"/>
</dbReference>
<dbReference type="GO" id="GO:0005886">
    <property type="term" value="C:plasma membrane"/>
    <property type="evidence" value="ECO:0007669"/>
    <property type="project" value="UniProtKB-SubCell"/>
</dbReference>
<dbReference type="CDD" id="cd06173">
    <property type="entry name" value="MFS_MefA_like"/>
    <property type="match status" value="1"/>
</dbReference>
<evidence type="ECO:0000259" key="8">
    <source>
        <dbReference type="PROSITE" id="PS50850"/>
    </source>
</evidence>
<dbReference type="Pfam" id="PF05977">
    <property type="entry name" value="MFS_3"/>
    <property type="match status" value="1"/>
</dbReference>
<feature type="transmembrane region" description="Helical" evidence="7">
    <location>
        <begin position="267"/>
        <end position="285"/>
    </location>
</feature>
<feature type="transmembrane region" description="Helical" evidence="7">
    <location>
        <begin position="383"/>
        <end position="403"/>
    </location>
</feature>
<name>A0A9X1W0E8_9BURK</name>
<evidence type="ECO:0000256" key="7">
    <source>
        <dbReference type="SAM" id="Phobius"/>
    </source>
</evidence>
<gene>
    <name evidence="9" type="ORF">MMF98_20035</name>
</gene>
<dbReference type="PANTHER" id="PTHR23513">
    <property type="entry name" value="INTEGRAL MEMBRANE EFFLUX PROTEIN-RELATED"/>
    <property type="match status" value="1"/>
</dbReference>
<reference evidence="9" key="1">
    <citation type="submission" date="2022-03" db="EMBL/GenBank/DDBJ databases">
        <authorList>
            <person name="Woo C.Y."/>
        </authorList>
    </citation>
    <scope>NUCLEOTIDE SEQUENCE</scope>
    <source>
        <strain evidence="9">CYS-02</strain>
    </source>
</reference>
<evidence type="ECO:0000313" key="10">
    <source>
        <dbReference type="Proteomes" id="UP001139447"/>
    </source>
</evidence>
<feature type="transmembrane region" description="Helical" evidence="7">
    <location>
        <begin position="20"/>
        <end position="43"/>
    </location>
</feature>
<keyword evidence="10" id="KW-1185">Reference proteome</keyword>
<keyword evidence="6 7" id="KW-0472">Membrane</keyword>
<evidence type="ECO:0000256" key="2">
    <source>
        <dbReference type="ARBA" id="ARBA00022448"/>
    </source>
</evidence>
<protein>
    <submittedName>
        <fullName evidence="9">MFS transporter</fullName>
    </submittedName>
</protein>
<evidence type="ECO:0000256" key="3">
    <source>
        <dbReference type="ARBA" id="ARBA00022475"/>
    </source>
</evidence>
<dbReference type="InterPro" id="IPR020846">
    <property type="entry name" value="MFS_dom"/>
</dbReference>
<evidence type="ECO:0000256" key="1">
    <source>
        <dbReference type="ARBA" id="ARBA00004651"/>
    </source>
</evidence>
<sequence length="537" mass="56979">MKPLSLPDVLTPLRQPAFRLLWLTWAAANVCMWMNDMAAAWLMTSLTTSATMIALVQTAATLPVFMLSMPSGVLADLFERRAILIATQVWAAAAALVLAAAASTGHLEPHLLLALVFANGAALAMRGPAFVATVPDIVNRAEWPKAFALTGVASHGARIVGPIVAGLVIGAAGAGAVFALNAAIAMLTAVSLWRLRGLKPVRALDAQALPREPFFTALRVGLQYAAHTDRVKMILLRVLAFYLAAVGLLALLPAVVKGRWMGGAGTYTAMFAVIGAGAIAVTWLLPRLRARASDQQLLAAAVLGYAAALAIVAIAPQPWQAAPALALAGAAWMLASNQFITELQSILPSWVRARGVSCYHTVLMAGNAGGALLWGRLADTTGLRTSLLCAAVATAALVVLIAVTDRASLEEDITPDAFQPVAGGPVATAASGRVFTTIEYRVAARDHAEFCGLMQATRKSRLRSGALGWKLLRDAADSTHFVEAFSDVSWTEMRRRMQRSVAHDKALRDRRHALHMCPGKPRVRILLTQPHQTSQTS</sequence>
<comment type="caution">
    <text evidence="9">The sequence shown here is derived from an EMBL/GenBank/DDBJ whole genome shotgun (WGS) entry which is preliminary data.</text>
</comment>